<keyword evidence="2" id="KW-1185">Reference proteome</keyword>
<accession>A0ABV7P3S5</accession>
<evidence type="ECO:0000313" key="2">
    <source>
        <dbReference type="Proteomes" id="UP001595645"/>
    </source>
</evidence>
<dbReference type="Gene3D" id="3.40.50.150">
    <property type="entry name" value="Vaccinia Virus protein VP39"/>
    <property type="match status" value="1"/>
</dbReference>
<dbReference type="InterPro" id="IPR029063">
    <property type="entry name" value="SAM-dependent_MTases_sf"/>
</dbReference>
<dbReference type="Pfam" id="PF04672">
    <property type="entry name" value="Methyltransf_19"/>
    <property type="match status" value="1"/>
</dbReference>
<gene>
    <name evidence="1" type="ORF">ACFOSH_24940</name>
</gene>
<dbReference type="RefSeq" id="WP_378241463.1">
    <property type="nucleotide sequence ID" value="NZ_JBHRWK010000038.1"/>
</dbReference>
<dbReference type="Proteomes" id="UP001595645">
    <property type="component" value="Unassembled WGS sequence"/>
</dbReference>
<reference evidence="2" key="1">
    <citation type="journal article" date="2019" name="Int. J. Syst. Evol. Microbiol.">
        <title>The Global Catalogue of Microorganisms (GCM) 10K type strain sequencing project: providing services to taxonomists for standard genome sequencing and annotation.</title>
        <authorList>
            <consortium name="The Broad Institute Genomics Platform"/>
            <consortium name="The Broad Institute Genome Sequencing Center for Infectious Disease"/>
            <person name="Wu L."/>
            <person name="Ma J."/>
        </authorList>
    </citation>
    <scope>NUCLEOTIDE SEQUENCE [LARGE SCALE GENOMIC DNA]</scope>
    <source>
        <strain evidence="2">CGMCC 4.7676</strain>
    </source>
</reference>
<comment type="caution">
    <text evidence="1">The sequence shown here is derived from an EMBL/GenBank/DDBJ whole genome shotgun (WGS) entry which is preliminary data.</text>
</comment>
<keyword evidence="1" id="KW-0808">Transferase</keyword>
<dbReference type="EC" id="2.1.1.-" evidence="1"/>
<name>A0ABV7P3S5_9PSEU</name>
<sequence>MAAVADAMRNSRAPMYFRPYDEVTALFDGLDLVEPGVVSAPLWHPEPGLRDVEPNEVCTGVGRKT</sequence>
<keyword evidence="1" id="KW-0489">Methyltransferase</keyword>
<proteinExistence type="predicted"/>
<dbReference type="EMBL" id="JBHRWK010000038">
    <property type="protein sequence ID" value="MFC3452695.1"/>
    <property type="molecule type" value="Genomic_DNA"/>
</dbReference>
<dbReference type="InterPro" id="IPR006764">
    <property type="entry name" value="SAM_dep_MeTrfase_SAV2177_type"/>
</dbReference>
<dbReference type="GO" id="GO:0032259">
    <property type="term" value="P:methylation"/>
    <property type="evidence" value="ECO:0007669"/>
    <property type="project" value="UniProtKB-KW"/>
</dbReference>
<organism evidence="1 2">
    <name type="scientific">Amycolatopsis speibonae</name>
    <dbReference type="NCBI Taxonomy" id="1450224"/>
    <lineage>
        <taxon>Bacteria</taxon>
        <taxon>Bacillati</taxon>
        <taxon>Actinomycetota</taxon>
        <taxon>Actinomycetes</taxon>
        <taxon>Pseudonocardiales</taxon>
        <taxon>Pseudonocardiaceae</taxon>
        <taxon>Amycolatopsis</taxon>
    </lineage>
</organism>
<dbReference type="GO" id="GO:0008168">
    <property type="term" value="F:methyltransferase activity"/>
    <property type="evidence" value="ECO:0007669"/>
    <property type="project" value="UniProtKB-KW"/>
</dbReference>
<evidence type="ECO:0000313" key="1">
    <source>
        <dbReference type="EMBL" id="MFC3452695.1"/>
    </source>
</evidence>
<protein>
    <submittedName>
        <fullName evidence="1">SAM-dependent methyltransferase</fullName>
        <ecNumber evidence="1">2.1.1.-</ecNumber>
    </submittedName>
</protein>